<dbReference type="InterPro" id="IPR039391">
    <property type="entry name" value="Phytocyanin-like"/>
</dbReference>
<comment type="caution">
    <text evidence="9">The sequence shown here is derived from an EMBL/GenBank/DDBJ whole genome shotgun (WGS) entry which is preliminary data.</text>
</comment>
<dbReference type="GO" id="GO:0005886">
    <property type="term" value="C:plasma membrane"/>
    <property type="evidence" value="ECO:0007669"/>
    <property type="project" value="TreeGrafter"/>
</dbReference>
<name>A0A8K0I8S0_COCNU</name>
<feature type="chain" id="PRO_5035474115" evidence="7">
    <location>
        <begin position="26"/>
        <end position="313"/>
    </location>
</feature>
<keyword evidence="3" id="KW-0325">Glycoprotein</keyword>
<evidence type="ECO:0000313" key="10">
    <source>
        <dbReference type="Proteomes" id="UP000797356"/>
    </source>
</evidence>
<keyword evidence="6" id="KW-1133">Transmembrane helix</keyword>
<dbReference type="InterPro" id="IPR008972">
    <property type="entry name" value="Cupredoxin"/>
</dbReference>
<dbReference type="SUPFAM" id="SSF49503">
    <property type="entry name" value="Cupredoxins"/>
    <property type="match status" value="1"/>
</dbReference>
<keyword evidence="6" id="KW-0812">Transmembrane</keyword>
<evidence type="ECO:0000256" key="4">
    <source>
        <dbReference type="ARBA" id="ARBA00035011"/>
    </source>
</evidence>
<dbReference type="GO" id="GO:0009055">
    <property type="term" value="F:electron transfer activity"/>
    <property type="evidence" value="ECO:0007669"/>
    <property type="project" value="InterPro"/>
</dbReference>
<dbReference type="Gene3D" id="2.60.40.420">
    <property type="entry name" value="Cupredoxins - blue copper proteins"/>
    <property type="match status" value="1"/>
</dbReference>
<feature type="domain" description="Phytocyanin" evidence="8">
    <location>
        <begin position="30"/>
        <end position="129"/>
    </location>
</feature>
<gene>
    <name evidence="9" type="ORF">COCNU_05G002350</name>
</gene>
<evidence type="ECO:0000256" key="6">
    <source>
        <dbReference type="SAM" id="Phobius"/>
    </source>
</evidence>
<comment type="similarity">
    <text evidence="4">Belongs to the early nodulin-like (ENODL) family.</text>
</comment>
<dbReference type="OrthoDB" id="1851979at2759"/>
<dbReference type="AlphaFoldDB" id="A0A8K0I8S0"/>
<accession>A0A8K0I8S0</accession>
<keyword evidence="1 7" id="KW-0732">Signal</keyword>
<keyword evidence="10" id="KW-1185">Reference proteome</keyword>
<dbReference type="FunFam" id="2.60.40.420:FF:000018">
    <property type="entry name" value="Lamin-like protein"/>
    <property type="match status" value="1"/>
</dbReference>
<keyword evidence="6" id="KW-0472">Membrane</keyword>
<dbReference type="InterPro" id="IPR003245">
    <property type="entry name" value="Phytocyanin_dom"/>
</dbReference>
<proteinExistence type="inferred from homology"/>
<evidence type="ECO:0000256" key="1">
    <source>
        <dbReference type="ARBA" id="ARBA00022729"/>
    </source>
</evidence>
<evidence type="ECO:0000256" key="5">
    <source>
        <dbReference type="ARBA" id="ARBA00037626"/>
    </source>
</evidence>
<comment type="function">
    <text evidence="5">May act as a carbohydrate transporter.</text>
</comment>
<evidence type="ECO:0000256" key="7">
    <source>
        <dbReference type="SAM" id="SignalP"/>
    </source>
</evidence>
<feature type="transmembrane region" description="Helical" evidence="6">
    <location>
        <begin position="150"/>
        <end position="169"/>
    </location>
</feature>
<dbReference type="Pfam" id="PF02298">
    <property type="entry name" value="Cu_bind_like"/>
    <property type="match status" value="1"/>
</dbReference>
<evidence type="ECO:0000256" key="2">
    <source>
        <dbReference type="ARBA" id="ARBA00023157"/>
    </source>
</evidence>
<dbReference type="PANTHER" id="PTHR33021">
    <property type="entry name" value="BLUE COPPER PROTEIN"/>
    <property type="match status" value="1"/>
</dbReference>
<protein>
    <submittedName>
        <fullName evidence="9">Putative Lamin-like protein</fullName>
    </submittedName>
</protein>
<evidence type="ECO:0000256" key="3">
    <source>
        <dbReference type="ARBA" id="ARBA00023180"/>
    </source>
</evidence>
<evidence type="ECO:0000313" key="9">
    <source>
        <dbReference type="EMBL" id="KAG1342006.1"/>
    </source>
</evidence>
<feature type="signal peptide" evidence="7">
    <location>
        <begin position="1"/>
        <end position="25"/>
    </location>
</feature>
<dbReference type="Proteomes" id="UP000797356">
    <property type="component" value="Chromosome 5"/>
</dbReference>
<reference evidence="9" key="2">
    <citation type="submission" date="2019-07" db="EMBL/GenBank/DDBJ databases">
        <authorList>
            <person name="Yang Y."/>
            <person name="Bocs S."/>
            <person name="Baudouin L."/>
        </authorList>
    </citation>
    <scope>NUCLEOTIDE SEQUENCE</scope>
    <source>
        <tissue evidence="9">Spear leaf of Hainan Tall coconut</tissue>
    </source>
</reference>
<organism evidence="9 10">
    <name type="scientific">Cocos nucifera</name>
    <name type="common">Coconut palm</name>
    <dbReference type="NCBI Taxonomy" id="13894"/>
    <lineage>
        <taxon>Eukaryota</taxon>
        <taxon>Viridiplantae</taxon>
        <taxon>Streptophyta</taxon>
        <taxon>Embryophyta</taxon>
        <taxon>Tracheophyta</taxon>
        <taxon>Spermatophyta</taxon>
        <taxon>Magnoliopsida</taxon>
        <taxon>Liliopsida</taxon>
        <taxon>Arecaceae</taxon>
        <taxon>Arecoideae</taxon>
        <taxon>Cocoseae</taxon>
        <taxon>Attaleinae</taxon>
        <taxon>Cocos</taxon>
    </lineage>
</organism>
<sequence>METSINPRRHAAPLLFLLFLSSSSAAVSADMHVIGANDHWAPNVNYTEWAAGERFYLHDWLVFYYQPGYYSVIQVNETNYERCSEENPIHKYDRGRSYAMQLNETGRYYFISGGGYCWHGMKLSILVEPLPAPAPAPVPLSPSSAACRTGTGSAVAIAIVGFAAIVLGVSSIKNFEWMDYDTSICFSSFFDDLLGAKKIHGLHVNMVEMAGAIKYSDFAHFSIPRSSYAIDSSSVMREPSPKSHRLLIDNERALAQEVCTVSDHAYALAFSINDAFNAFQGTMIVEAFTSEHIIKVPYKSKGVSEAKCTVLLF</sequence>
<dbReference type="PROSITE" id="PS51485">
    <property type="entry name" value="PHYTOCYANIN"/>
    <property type="match status" value="1"/>
</dbReference>
<dbReference type="EMBL" id="CM017876">
    <property type="protein sequence ID" value="KAG1342006.1"/>
    <property type="molecule type" value="Genomic_DNA"/>
</dbReference>
<reference evidence="9" key="1">
    <citation type="journal article" date="2017" name="Gigascience">
        <title>The genome draft of coconut (Cocos nucifera).</title>
        <authorList>
            <person name="Xiao Y."/>
            <person name="Xu P."/>
            <person name="Fan H."/>
            <person name="Baudouin L."/>
            <person name="Xia W."/>
            <person name="Bocs S."/>
            <person name="Xu J."/>
            <person name="Li Q."/>
            <person name="Guo A."/>
            <person name="Zhou L."/>
            <person name="Li J."/>
            <person name="Wu Y."/>
            <person name="Ma Z."/>
            <person name="Armero A."/>
            <person name="Issali A.E."/>
            <person name="Liu N."/>
            <person name="Peng M."/>
            <person name="Yang Y."/>
        </authorList>
    </citation>
    <scope>NUCLEOTIDE SEQUENCE</scope>
    <source>
        <tissue evidence="9">Spear leaf of Hainan Tall coconut</tissue>
    </source>
</reference>
<dbReference type="PANTHER" id="PTHR33021:SF547">
    <property type="entry name" value="OS03G0758500 PROTEIN"/>
    <property type="match status" value="1"/>
</dbReference>
<evidence type="ECO:0000259" key="8">
    <source>
        <dbReference type="PROSITE" id="PS51485"/>
    </source>
</evidence>
<keyword evidence="2" id="KW-1015">Disulfide bond</keyword>